<dbReference type="Pfam" id="PF00201">
    <property type="entry name" value="UDPGT"/>
    <property type="match status" value="1"/>
</dbReference>
<accession>A0A226EPS7</accession>
<evidence type="ECO:0000256" key="2">
    <source>
        <dbReference type="ARBA" id="ARBA00022676"/>
    </source>
</evidence>
<dbReference type="OrthoDB" id="5835829at2759"/>
<dbReference type="Gene3D" id="3.40.50.2000">
    <property type="entry name" value="Glycogen Phosphorylase B"/>
    <property type="match status" value="1"/>
</dbReference>
<dbReference type="CDD" id="cd03784">
    <property type="entry name" value="GT1_Gtf-like"/>
    <property type="match status" value="1"/>
</dbReference>
<sequence>MGQKLIICLSCLQFLLIFCIPVVIPSRILFLLPLSASSECASIHNLAEELLYKGHTITWVASVATETQHENYTEIIPIPPPEFHDYLGSENDSILTHRLRFKQLIPILLGWKLDATSARCHAVYNHQRFRDLVLKPAHKFDLIVINGNLHHCLLGLVVDTPYIVFHSIPFTGNEFRFWGIRMPPSFVPLSILELGNRMTFPQRLLNHLTVWGMSLTYDVIIGSRAEAVYRSHLGEHLPPISDIEGNVSLIFSNSHPVLSFPRPLTPDMIEVGCLQCRKAYPLPPGELKKWVDESDFGIVYFSMGTMYRLQTFPPQHLSAILNVLGGLKERVVFVGDVEEITTRANMSIPTNILVQSFVPQQDLLGHSKMKLFISHVGTQSHLEAGYHGVPLVVMPIYGDQALAAVHVQQVGTGILIEILELTEATFGDAVNKVLHDQKYRQKAEYISKMVRDQPQTSLERATFWTEYVLRHGGAQELRSSARDLNGFQYYGLDVVIFLVSFILSVTLIALKVSRIKSLGHGNSGKALLTICLIYMSIVWLT</sequence>
<dbReference type="InterPro" id="IPR002213">
    <property type="entry name" value="UDP_glucos_trans"/>
</dbReference>
<evidence type="ECO:0000313" key="5">
    <source>
        <dbReference type="EMBL" id="OXA59622.1"/>
    </source>
</evidence>
<reference evidence="5 6" key="1">
    <citation type="submission" date="2015-12" db="EMBL/GenBank/DDBJ databases">
        <title>The genome of Folsomia candida.</title>
        <authorList>
            <person name="Faddeeva A."/>
            <person name="Derks M.F."/>
            <person name="Anvar Y."/>
            <person name="Smit S."/>
            <person name="Van Straalen N."/>
            <person name="Roelofs D."/>
        </authorList>
    </citation>
    <scope>NUCLEOTIDE SEQUENCE [LARGE SCALE GENOMIC DNA]</scope>
    <source>
        <strain evidence="5 6">VU population</strain>
        <tissue evidence="5">Whole body</tissue>
    </source>
</reference>
<dbReference type="GO" id="GO:0008194">
    <property type="term" value="F:UDP-glycosyltransferase activity"/>
    <property type="evidence" value="ECO:0007669"/>
    <property type="project" value="InterPro"/>
</dbReference>
<keyword evidence="2" id="KW-0328">Glycosyltransferase</keyword>
<dbReference type="PANTHER" id="PTHR48043:SF114">
    <property type="entry name" value="IP04436P-RELATED"/>
    <property type="match status" value="1"/>
</dbReference>
<dbReference type="PANTHER" id="PTHR48043">
    <property type="entry name" value="EG:EG0003.4 PROTEIN-RELATED"/>
    <property type="match status" value="1"/>
</dbReference>
<dbReference type="AlphaFoldDB" id="A0A226EPS7"/>
<evidence type="ECO:0000256" key="3">
    <source>
        <dbReference type="ARBA" id="ARBA00022679"/>
    </source>
</evidence>
<dbReference type="SUPFAM" id="SSF53756">
    <property type="entry name" value="UDP-Glycosyltransferase/glycogen phosphorylase"/>
    <property type="match status" value="1"/>
</dbReference>
<gene>
    <name evidence="5" type="ORF">Fcan01_04906</name>
</gene>
<proteinExistence type="inferred from homology"/>
<keyword evidence="4" id="KW-0812">Transmembrane</keyword>
<name>A0A226EPS7_FOLCA</name>
<dbReference type="InterPro" id="IPR050271">
    <property type="entry name" value="UDP-glycosyltransferase"/>
</dbReference>
<feature type="transmembrane region" description="Helical" evidence="4">
    <location>
        <begin position="487"/>
        <end position="510"/>
    </location>
</feature>
<feature type="transmembrane region" description="Helical" evidence="4">
    <location>
        <begin position="522"/>
        <end position="540"/>
    </location>
</feature>
<dbReference type="EMBL" id="LNIX01000002">
    <property type="protein sequence ID" value="OXA59622.1"/>
    <property type="molecule type" value="Genomic_DNA"/>
</dbReference>
<keyword evidence="6" id="KW-1185">Reference proteome</keyword>
<evidence type="ECO:0000256" key="1">
    <source>
        <dbReference type="ARBA" id="ARBA00009995"/>
    </source>
</evidence>
<evidence type="ECO:0000256" key="4">
    <source>
        <dbReference type="SAM" id="Phobius"/>
    </source>
</evidence>
<protein>
    <submittedName>
        <fullName evidence="5">UDP-glucuronosyltransferase 2C1</fullName>
    </submittedName>
</protein>
<keyword evidence="4" id="KW-0472">Membrane</keyword>
<organism evidence="5 6">
    <name type="scientific">Folsomia candida</name>
    <name type="common">Springtail</name>
    <dbReference type="NCBI Taxonomy" id="158441"/>
    <lineage>
        <taxon>Eukaryota</taxon>
        <taxon>Metazoa</taxon>
        <taxon>Ecdysozoa</taxon>
        <taxon>Arthropoda</taxon>
        <taxon>Hexapoda</taxon>
        <taxon>Collembola</taxon>
        <taxon>Entomobryomorpha</taxon>
        <taxon>Isotomoidea</taxon>
        <taxon>Isotomidae</taxon>
        <taxon>Proisotominae</taxon>
        <taxon>Folsomia</taxon>
    </lineage>
</organism>
<dbReference type="STRING" id="158441.A0A226EPS7"/>
<dbReference type="Proteomes" id="UP000198287">
    <property type="component" value="Unassembled WGS sequence"/>
</dbReference>
<keyword evidence="3 5" id="KW-0808">Transferase</keyword>
<comment type="caution">
    <text evidence="5">The sequence shown here is derived from an EMBL/GenBank/DDBJ whole genome shotgun (WGS) entry which is preliminary data.</text>
</comment>
<dbReference type="OMA" id="NYENICK"/>
<dbReference type="FunFam" id="3.40.50.2000:FF:000050">
    <property type="entry name" value="UDP-glucuronosyltransferase"/>
    <property type="match status" value="1"/>
</dbReference>
<keyword evidence="4" id="KW-1133">Transmembrane helix</keyword>
<evidence type="ECO:0000313" key="6">
    <source>
        <dbReference type="Proteomes" id="UP000198287"/>
    </source>
</evidence>
<comment type="similarity">
    <text evidence="1">Belongs to the UDP-glycosyltransferase family.</text>
</comment>